<evidence type="ECO:0000313" key="11">
    <source>
        <dbReference type="EMBL" id="GAC50348.1"/>
    </source>
</evidence>
<keyword evidence="9" id="KW-0812">Transmembrane</keyword>
<dbReference type="EC" id="2.7.13.3" evidence="2"/>
<dbReference type="Gene3D" id="3.30.565.10">
    <property type="entry name" value="Histidine kinase-like ATPase, C-terminal domain"/>
    <property type="match status" value="1"/>
</dbReference>
<keyword evidence="8" id="KW-0902">Two-component regulatory system</keyword>
<proteinExistence type="predicted"/>
<keyword evidence="5" id="KW-0547">Nucleotide-binding</keyword>
<keyword evidence="9" id="KW-0472">Membrane</keyword>
<dbReference type="InterPro" id="IPR036890">
    <property type="entry name" value="HATPase_C_sf"/>
</dbReference>
<evidence type="ECO:0000256" key="2">
    <source>
        <dbReference type="ARBA" id="ARBA00012438"/>
    </source>
</evidence>
<dbReference type="GO" id="GO:0005524">
    <property type="term" value="F:ATP binding"/>
    <property type="evidence" value="ECO:0007669"/>
    <property type="project" value="UniProtKB-KW"/>
</dbReference>
<evidence type="ECO:0000256" key="6">
    <source>
        <dbReference type="ARBA" id="ARBA00022777"/>
    </source>
</evidence>
<dbReference type="CDD" id="cd16917">
    <property type="entry name" value="HATPase_UhpB-NarQ-NarX-like"/>
    <property type="match status" value="1"/>
</dbReference>
<dbReference type="InterPro" id="IPR050482">
    <property type="entry name" value="Sensor_HK_TwoCompSys"/>
</dbReference>
<dbReference type="PANTHER" id="PTHR24421:SF10">
    <property type="entry name" value="NITRATE_NITRITE SENSOR PROTEIN NARQ"/>
    <property type="match status" value="1"/>
</dbReference>
<dbReference type="GO" id="GO:0046983">
    <property type="term" value="F:protein dimerization activity"/>
    <property type="evidence" value="ECO:0007669"/>
    <property type="project" value="InterPro"/>
</dbReference>
<dbReference type="Pfam" id="PF07730">
    <property type="entry name" value="HisKA_3"/>
    <property type="match status" value="1"/>
</dbReference>
<comment type="catalytic activity">
    <reaction evidence="1">
        <text>ATP + protein L-histidine = ADP + protein N-phospho-L-histidine.</text>
        <dbReference type="EC" id="2.7.13.3"/>
    </reaction>
</comment>
<keyword evidence="6 11" id="KW-0418">Kinase</keyword>
<feature type="transmembrane region" description="Helical" evidence="9">
    <location>
        <begin position="137"/>
        <end position="156"/>
    </location>
</feature>
<dbReference type="STRING" id="1220583.GOACH_23_00580"/>
<evidence type="ECO:0000259" key="10">
    <source>
        <dbReference type="Pfam" id="PF07730"/>
    </source>
</evidence>
<evidence type="ECO:0000256" key="9">
    <source>
        <dbReference type="SAM" id="Phobius"/>
    </source>
</evidence>
<evidence type="ECO:0000256" key="4">
    <source>
        <dbReference type="ARBA" id="ARBA00022679"/>
    </source>
</evidence>
<dbReference type="AlphaFoldDB" id="L7KRK0"/>
<evidence type="ECO:0000313" key="12">
    <source>
        <dbReference type="Proteomes" id="UP000010988"/>
    </source>
</evidence>
<feature type="transmembrane region" description="Helical" evidence="9">
    <location>
        <begin position="112"/>
        <end position="131"/>
    </location>
</feature>
<reference evidence="11 12" key="1">
    <citation type="submission" date="2012-12" db="EMBL/GenBank/DDBJ databases">
        <title>Whole genome shotgun sequence of Gordonia aichiensis NBRC 108223.</title>
        <authorList>
            <person name="Isaki-Nakamura S."/>
            <person name="Hosoyama A."/>
            <person name="Tsuchikane K."/>
            <person name="Ando Y."/>
            <person name="Baba S."/>
            <person name="Ohji S."/>
            <person name="Hamada M."/>
            <person name="Tamura T."/>
            <person name="Yamazoe A."/>
            <person name="Yamazaki S."/>
            <person name="Fujita N."/>
        </authorList>
    </citation>
    <scope>NUCLEOTIDE SEQUENCE [LARGE SCALE GENOMIC DNA]</scope>
    <source>
        <strain evidence="11 12">NBRC 108223</strain>
    </source>
</reference>
<name>L7KRK0_9ACTN</name>
<dbReference type="EMBL" id="BANR01000023">
    <property type="protein sequence ID" value="GAC50348.1"/>
    <property type="molecule type" value="Genomic_DNA"/>
</dbReference>
<protein>
    <recommendedName>
        <fullName evidence="2">histidine kinase</fullName>
        <ecNumber evidence="2">2.7.13.3</ecNumber>
    </recommendedName>
</protein>
<dbReference type="InterPro" id="IPR011712">
    <property type="entry name" value="Sig_transdc_His_kin_sub3_dim/P"/>
</dbReference>
<keyword evidence="12" id="KW-1185">Reference proteome</keyword>
<dbReference type="Proteomes" id="UP000010988">
    <property type="component" value="Unassembled WGS sequence"/>
</dbReference>
<evidence type="ECO:0000256" key="5">
    <source>
        <dbReference type="ARBA" id="ARBA00022741"/>
    </source>
</evidence>
<feature type="transmembrane region" description="Helical" evidence="9">
    <location>
        <begin position="36"/>
        <end position="58"/>
    </location>
</feature>
<accession>L7KRK0</accession>
<comment type="caution">
    <text evidence="11">The sequence shown here is derived from an EMBL/GenBank/DDBJ whole genome shotgun (WGS) entry which is preliminary data.</text>
</comment>
<evidence type="ECO:0000256" key="7">
    <source>
        <dbReference type="ARBA" id="ARBA00022840"/>
    </source>
</evidence>
<feature type="transmembrane region" description="Helical" evidence="9">
    <location>
        <begin position="78"/>
        <end position="100"/>
    </location>
</feature>
<evidence type="ECO:0000256" key="1">
    <source>
        <dbReference type="ARBA" id="ARBA00000085"/>
    </source>
</evidence>
<dbReference type="GO" id="GO:0016020">
    <property type="term" value="C:membrane"/>
    <property type="evidence" value="ECO:0007669"/>
    <property type="project" value="InterPro"/>
</dbReference>
<dbReference type="RefSeq" id="WP_005178004.1">
    <property type="nucleotide sequence ID" value="NZ_BANR01000023.1"/>
</dbReference>
<evidence type="ECO:0000256" key="3">
    <source>
        <dbReference type="ARBA" id="ARBA00022553"/>
    </source>
</evidence>
<organism evidence="11 12">
    <name type="scientific">Gordonia aichiensis NBRC 108223</name>
    <dbReference type="NCBI Taxonomy" id="1220583"/>
    <lineage>
        <taxon>Bacteria</taxon>
        <taxon>Bacillati</taxon>
        <taxon>Actinomycetota</taxon>
        <taxon>Actinomycetes</taxon>
        <taxon>Mycobacteriales</taxon>
        <taxon>Gordoniaceae</taxon>
        <taxon>Gordonia</taxon>
    </lineage>
</organism>
<dbReference type="eggNOG" id="COG4585">
    <property type="taxonomic scope" value="Bacteria"/>
</dbReference>
<dbReference type="GO" id="GO:0000155">
    <property type="term" value="F:phosphorelay sensor kinase activity"/>
    <property type="evidence" value="ECO:0007669"/>
    <property type="project" value="InterPro"/>
</dbReference>
<gene>
    <name evidence="11" type="ORF">GOACH_23_00580</name>
</gene>
<evidence type="ECO:0000256" key="8">
    <source>
        <dbReference type="ARBA" id="ARBA00023012"/>
    </source>
</evidence>
<dbReference type="PANTHER" id="PTHR24421">
    <property type="entry name" value="NITRATE/NITRITE SENSOR PROTEIN NARX-RELATED"/>
    <property type="match status" value="1"/>
</dbReference>
<keyword evidence="3" id="KW-0597">Phosphoprotein</keyword>
<keyword evidence="4" id="KW-0808">Transferase</keyword>
<dbReference type="Gene3D" id="1.20.5.1930">
    <property type="match status" value="1"/>
</dbReference>
<keyword evidence="7" id="KW-0067">ATP-binding</keyword>
<feature type="transmembrane region" description="Helical" evidence="9">
    <location>
        <begin position="13"/>
        <end position="29"/>
    </location>
</feature>
<sequence>MSTTRDPVSTDRLLIRGIVAAAVVVSAVADTGGQPLWAAVIGWVAVCVVVALLVRSVLRDRNAQSWGTQVSTLHATSLMVASVVAACAFHGGATVWLPYVGVAAAAMSQTPALVSALIALPSVATLGLLMWLQTHNAWAVCINMASAAAVFVFVQLRRRQREAAELAASQREIIAAERARTAVADQQREISAQLHDVLAHTLSGLIITLQGATLMAQRESSSAELTDTLRTATTLARDGLGEARAAVESLRDDSMSDQPEALAPWLAKTLRQLRSGAGLDVEVSGDVEDLAPRWRDLARSVLMEGLTNSMRHAAGAPVRIVLTKDVVHVTSIGDPTRFVDRGHASGGRGLTGLAERVSAAGGTLHYGSTAAGFELSMHMGTGRSETGPMDTGRVDT</sequence>
<keyword evidence="9" id="KW-1133">Transmembrane helix</keyword>
<feature type="domain" description="Signal transduction histidine kinase subgroup 3 dimerisation and phosphoacceptor" evidence="10">
    <location>
        <begin position="189"/>
        <end position="253"/>
    </location>
</feature>